<reference evidence="1 2" key="1">
    <citation type="submission" date="2012-06" db="EMBL/GenBank/DDBJ databases">
        <title>The complete genome of Ornithobacterium rhinotracheale DSM 15997.</title>
        <authorList>
            <consortium name="US DOE Joint Genome Institute (JGI-PGF)"/>
            <person name="Lucas S."/>
            <person name="Copeland A."/>
            <person name="Lapidus A."/>
            <person name="Goodwin L."/>
            <person name="Pitluck S."/>
            <person name="Peters L."/>
            <person name="Mikhailova N."/>
            <person name="Teshima H."/>
            <person name="Kyrpides N."/>
            <person name="Mavromatis K."/>
            <person name="Pagani I."/>
            <person name="Ivanova N."/>
            <person name="Ovchinnikova G."/>
            <person name="Zeytun A."/>
            <person name="Detter J.C."/>
            <person name="Han C."/>
            <person name="Land M."/>
            <person name="Hauser L."/>
            <person name="Markowitz V."/>
            <person name="Cheng J.-F."/>
            <person name="Hugenholtz P."/>
            <person name="Woyke T."/>
            <person name="Wu D."/>
            <person name="Lang E."/>
            <person name="Kopitz M."/>
            <person name="Brambilla E."/>
            <person name="Klenk H.-P."/>
            <person name="Eisen J.A."/>
        </authorList>
    </citation>
    <scope>NUCLEOTIDE SEQUENCE [LARGE SCALE GENOMIC DNA]</scope>
    <source>
        <strain evidence="2">ATCC 51463 / DSM 15997 / CCUG 23171 / LMG 9086</strain>
    </source>
</reference>
<proteinExistence type="predicted"/>
<dbReference type="HOGENOM" id="CLU_140325_0_0_10"/>
<evidence type="ECO:0000313" key="2">
    <source>
        <dbReference type="Proteomes" id="UP000006051"/>
    </source>
</evidence>
<dbReference type="Proteomes" id="UP000006051">
    <property type="component" value="Chromosome"/>
</dbReference>
<dbReference type="AlphaFoldDB" id="I4A2I1"/>
<evidence type="ECO:0008006" key="3">
    <source>
        <dbReference type="Google" id="ProtNLM"/>
    </source>
</evidence>
<protein>
    <recommendedName>
        <fullName evidence="3">Conjugative transposon protein TraK</fullName>
    </recommendedName>
</protein>
<gene>
    <name evidence="1" type="ordered locus">Ornrh_2030</name>
</gene>
<name>I4A2I1_ORNRL</name>
<accession>I4A2I1</accession>
<dbReference type="eggNOG" id="COG3701">
    <property type="taxonomic scope" value="Bacteria"/>
</dbReference>
<keyword evidence="2" id="KW-1185">Reference proteome</keyword>
<sequence length="125" mass="14510">MCVCVCVCVCVFTLFPETTKFLSKFLPKKFWFVVGAMFSVRFIAGKDRKCFCIGQDSIVCNFDNYPYQVQIYAKQYITRASNITERKLVTACQLVNSVRSDNNPQGFIMEQFRVIKKEDVQTVER</sequence>
<organism evidence="1 2">
    <name type="scientific">Ornithobacterium rhinotracheale (strain ATCC 51463 / DSM 15997 / CCUG 23171 / CIP 104009 / LMG 9086)</name>
    <dbReference type="NCBI Taxonomy" id="867902"/>
    <lineage>
        <taxon>Bacteria</taxon>
        <taxon>Pseudomonadati</taxon>
        <taxon>Bacteroidota</taxon>
        <taxon>Flavobacteriia</taxon>
        <taxon>Flavobacteriales</taxon>
        <taxon>Weeksellaceae</taxon>
        <taxon>Ornithobacterium</taxon>
    </lineage>
</organism>
<dbReference type="KEGG" id="orh:Ornrh_2030"/>
<evidence type="ECO:0000313" key="1">
    <source>
        <dbReference type="EMBL" id="AFL98165.1"/>
    </source>
</evidence>
<dbReference type="STRING" id="867902.Ornrh_2030"/>
<dbReference type="EMBL" id="CP003283">
    <property type="protein sequence ID" value="AFL98165.1"/>
    <property type="molecule type" value="Genomic_DNA"/>
</dbReference>
<dbReference type="PATRIC" id="fig|867902.3.peg.1980"/>